<feature type="non-terminal residue" evidence="2">
    <location>
        <position position="1"/>
    </location>
</feature>
<dbReference type="Gene3D" id="2.60.120.10">
    <property type="entry name" value="Jelly Rolls"/>
    <property type="match status" value="1"/>
</dbReference>
<gene>
    <name evidence="2" type="ORF">S06H3_27201</name>
</gene>
<accession>X1P075</accession>
<evidence type="ECO:0000313" key="2">
    <source>
        <dbReference type="EMBL" id="GAI32430.1"/>
    </source>
</evidence>
<dbReference type="AlphaFoldDB" id="X1P075"/>
<dbReference type="CDD" id="cd02208">
    <property type="entry name" value="cupin_RmlC-like"/>
    <property type="match status" value="1"/>
</dbReference>
<protein>
    <recommendedName>
        <fullName evidence="1">Cupin type-2 domain-containing protein</fullName>
    </recommendedName>
</protein>
<reference evidence="2" key="1">
    <citation type="journal article" date="2014" name="Front. Microbiol.">
        <title>High frequency of phylogenetically diverse reductive dehalogenase-homologous genes in deep subseafloor sedimentary metagenomes.</title>
        <authorList>
            <person name="Kawai M."/>
            <person name="Futagami T."/>
            <person name="Toyoda A."/>
            <person name="Takaki Y."/>
            <person name="Nishi S."/>
            <person name="Hori S."/>
            <person name="Arai W."/>
            <person name="Tsubouchi T."/>
            <person name="Morono Y."/>
            <person name="Uchiyama I."/>
            <person name="Ito T."/>
            <person name="Fujiyama A."/>
            <person name="Inagaki F."/>
            <person name="Takami H."/>
        </authorList>
    </citation>
    <scope>NUCLEOTIDE SEQUENCE</scope>
    <source>
        <strain evidence="2">Expedition CK06-06</strain>
    </source>
</reference>
<organism evidence="2">
    <name type="scientific">marine sediment metagenome</name>
    <dbReference type="NCBI Taxonomy" id="412755"/>
    <lineage>
        <taxon>unclassified sequences</taxon>
        <taxon>metagenomes</taxon>
        <taxon>ecological metagenomes</taxon>
    </lineage>
</organism>
<dbReference type="InterPro" id="IPR013096">
    <property type="entry name" value="Cupin_2"/>
</dbReference>
<dbReference type="Pfam" id="PF07883">
    <property type="entry name" value="Cupin_2"/>
    <property type="match status" value="1"/>
</dbReference>
<sequence>LIPPGIEFTLTNTGNEPLTMYIIAEPIPEGFKPNKEILVRDEKDLHLISTPGHWAHNAKPLFAEDDGLAILVGISFIWLDPMTMSQPHSHEEGVEEVWFALEGDINILLGKQLRKLPPGSAFKIPPNGITPHSTINVSDKAIKLVWMMKLAD</sequence>
<dbReference type="EMBL" id="BARV01015767">
    <property type="protein sequence ID" value="GAI32430.1"/>
    <property type="molecule type" value="Genomic_DNA"/>
</dbReference>
<feature type="domain" description="Cupin type-2" evidence="1">
    <location>
        <begin position="79"/>
        <end position="147"/>
    </location>
</feature>
<proteinExistence type="predicted"/>
<evidence type="ECO:0000259" key="1">
    <source>
        <dbReference type="Pfam" id="PF07883"/>
    </source>
</evidence>
<comment type="caution">
    <text evidence="2">The sequence shown here is derived from an EMBL/GenBank/DDBJ whole genome shotgun (WGS) entry which is preliminary data.</text>
</comment>
<dbReference type="InterPro" id="IPR014710">
    <property type="entry name" value="RmlC-like_jellyroll"/>
</dbReference>
<dbReference type="InterPro" id="IPR011051">
    <property type="entry name" value="RmlC_Cupin_sf"/>
</dbReference>
<name>X1P075_9ZZZZ</name>
<dbReference type="SUPFAM" id="SSF51182">
    <property type="entry name" value="RmlC-like cupins"/>
    <property type="match status" value="1"/>
</dbReference>